<accession>A0AAD1U4F0</accession>
<gene>
    <name evidence="3" type="ORF">ECRASSUSDP1_LOCUS1276</name>
</gene>
<feature type="region of interest" description="Disordered" evidence="2">
    <location>
        <begin position="400"/>
        <end position="431"/>
    </location>
</feature>
<dbReference type="Proteomes" id="UP001295684">
    <property type="component" value="Unassembled WGS sequence"/>
</dbReference>
<dbReference type="EMBL" id="CAMPGE010001205">
    <property type="protein sequence ID" value="CAI2359981.1"/>
    <property type="molecule type" value="Genomic_DNA"/>
</dbReference>
<evidence type="ECO:0000313" key="3">
    <source>
        <dbReference type="EMBL" id="CAI2359981.1"/>
    </source>
</evidence>
<feature type="compositionally biased region" description="Polar residues" evidence="2">
    <location>
        <begin position="402"/>
        <end position="419"/>
    </location>
</feature>
<sequence length="469" mass="54127">MEDDEFGFQDSGKVKRPQMKKILNIKGDDMDSPKNSYKKSLPSRASYTSSRALIKKKNILEMQPSLTSIPALISTKIKRIFKKREKYQEKIAKINNRIYNNKVEIRSLKAKIYDEEMKNTSLEGKKLIQAKNSEIYLEIFPFRVPQSYDQSLTKDLGLEDTSSRIRCYNSVAYSTFTEVGIKLASQVKTYFYYEVLDGNHTFFSKKYEWKPNGEFQDQLKGTKFNWKIKTGNESIKIRLYSETVAQTNSSVSSKPQYDIDARVIDEVEFSLKKNLMSLAHQEKITKCLKAAKSQLRAPFQEWDRIFKFTIQWIHNIYEYKLKKEFSKAHLLEKEKEDLMSKYKNVTKELETLQHEDGVGVFKKLLTQSQSLASLPPHSSEGYKSRLSYSSDDEWEDLKINKDSNTNCSSTQKSNATQEKLQPEPSGISSGKSKAFKFSLVGNMMSSLLQKEDSSKFSELSLNAGIPEEE</sequence>
<proteinExistence type="predicted"/>
<feature type="region of interest" description="Disordered" evidence="2">
    <location>
        <begin position="23"/>
        <end position="43"/>
    </location>
</feature>
<organism evidence="3 4">
    <name type="scientific">Euplotes crassus</name>
    <dbReference type="NCBI Taxonomy" id="5936"/>
    <lineage>
        <taxon>Eukaryota</taxon>
        <taxon>Sar</taxon>
        <taxon>Alveolata</taxon>
        <taxon>Ciliophora</taxon>
        <taxon>Intramacronucleata</taxon>
        <taxon>Spirotrichea</taxon>
        <taxon>Hypotrichia</taxon>
        <taxon>Euplotida</taxon>
        <taxon>Euplotidae</taxon>
        <taxon>Moneuplotes</taxon>
    </lineage>
</organism>
<feature type="coiled-coil region" evidence="1">
    <location>
        <begin position="328"/>
        <end position="355"/>
    </location>
</feature>
<comment type="caution">
    <text evidence="3">The sequence shown here is derived from an EMBL/GenBank/DDBJ whole genome shotgun (WGS) entry which is preliminary data.</text>
</comment>
<evidence type="ECO:0000256" key="1">
    <source>
        <dbReference type="SAM" id="Coils"/>
    </source>
</evidence>
<evidence type="ECO:0000313" key="4">
    <source>
        <dbReference type="Proteomes" id="UP001295684"/>
    </source>
</evidence>
<reference evidence="3" key="1">
    <citation type="submission" date="2023-07" db="EMBL/GenBank/DDBJ databases">
        <authorList>
            <consortium name="AG Swart"/>
            <person name="Singh M."/>
            <person name="Singh A."/>
            <person name="Seah K."/>
            <person name="Emmerich C."/>
        </authorList>
    </citation>
    <scope>NUCLEOTIDE SEQUENCE</scope>
    <source>
        <strain evidence="3">DP1</strain>
    </source>
</reference>
<protein>
    <submittedName>
        <fullName evidence="3">Uncharacterized protein</fullName>
    </submittedName>
</protein>
<name>A0AAD1U4F0_EUPCR</name>
<keyword evidence="4" id="KW-1185">Reference proteome</keyword>
<keyword evidence="1" id="KW-0175">Coiled coil</keyword>
<evidence type="ECO:0000256" key="2">
    <source>
        <dbReference type="SAM" id="MobiDB-lite"/>
    </source>
</evidence>
<dbReference type="AlphaFoldDB" id="A0AAD1U4F0"/>